<keyword evidence="3 6" id="KW-0812">Transmembrane</keyword>
<reference evidence="8 9" key="1">
    <citation type="submission" date="2020-07" db="EMBL/GenBank/DDBJ databases">
        <title>Alkalicella. sp. LB2 genome.</title>
        <authorList>
            <person name="Postec A."/>
            <person name="Quemeneur M."/>
        </authorList>
    </citation>
    <scope>NUCLEOTIDE SEQUENCE [LARGE SCALE GENOMIC DNA]</scope>
    <source>
        <strain evidence="8 9">LB2</strain>
    </source>
</reference>
<keyword evidence="4 6" id="KW-1133">Transmembrane helix</keyword>
<feature type="transmembrane region" description="Helical" evidence="6">
    <location>
        <begin position="281"/>
        <end position="300"/>
    </location>
</feature>
<feature type="transmembrane region" description="Helical" evidence="6">
    <location>
        <begin position="84"/>
        <end position="102"/>
    </location>
</feature>
<evidence type="ECO:0000313" key="9">
    <source>
        <dbReference type="Proteomes" id="UP000516160"/>
    </source>
</evidence>
<evidence type="ECO:0000256" key="4">
    <source>
        <dbReference type="ARBA" id="ARBA00022989"/>
    </source>
</evidence>
<dbReference type="InterPro" id="IPR011701">
    <property type="entry name" value="MFS"/>
</dbReference>
<feature type="transmembrane region" description="Helical" evidence="6">
    <location>
        <begin position="312"/>
        <end position="330"/>
    </location>
</feature>
<dbReference type="GO" id="GO:0022857">
    <property type="term" value="F:transmembrane transporter activity"/>
    <property type="evidence" value="ECO:0007669"/>
    <property type="project" value="InterPro"/>
</dbReference>
<dbReference type="GO" id="GO:0005886">
    <property type="term" value="C:plasma membrane"/>
    <property type="evidence" value="ECO:0007669"/>
    <property type="project" value="UniProtKB-SubCell"/>
</dbReference>
<dbReference type="AlphaFoldDB" id="A0A7G9W4N9"/>
<sequence>MSKIDLSESDINHNIKCNTRNGIFAVIGMNLVTPFIGILAKTLGADAYEIALLSSLPALMSVISMIPGGIMVDRFQEKKKVTGYVIALTRFFFLLLAITPNLPASWRVFALVLTYGLMNFPGGISNVAWQSFIASAIPAKQRAQAFAYRNKITSICGIIVTLIAGQILRIYNINKGFPILKRITGVDISSEIMIYQIFFVLACGFAVYEVYYHMKMKEPVVLKTQRELAIKKKLLSNIKTIFKYKPFLLFGICSLLFHFGWQMGWPLFTIYQIDYLGADGTWVSYISVVNGLAAFITYPIWSKVATKKGNNYTVVIATFAIAMSPFLYAISWNLYVLLMVNFFMGTAVAGINLVLFNSLLEVVPDEDRTLYIAIYSTLISISAMLAPMLGAHIYKVFNIYVALCIAGSFRLFGSFSFLMRFKYLARTNNSPQLKASNL</sequence>
<gene>
    <name evidence="8" type="ORF">HYG86_02140</name>
</gene>
<evidence type="ECO:0000313" key="8">
    <source>
        <dbReference type="EMBL" id="QNO13651.1"/>
    </source>
</evidence>
<accession>A0A7G9W4N9</accession>
<dbReference type="InterPro" id="IPR020846">
    <property type="entry name" value="MFS_dom"/>
</dbReference>
<evidence type="ECO:0000256" key="2">
    <source>
        <dbReference type="ARBA" id="ARBA00022448"/>
    </source>
</evidence>
<evidence type="ECO:0000256" key="5">
    <source>
        <dbReference type="ARBA" id="ARBA00023136"/>
    </source>
</evidence>
<dbReference type="InterPro" id="IPR036259">
    <property type="entry name" value="MFS_trans_sf"/>
</dbReference>
<feature type="transmembrane region" description="Helical" evidence="6">
    <location>
        <begin position="108"/>
        <end position="132"/>
    </location>
</feature>
<feature type="transmembrane region" description="Helical" evidence="6">
    <location>
        <begin position="21"/>
        <end position="40"/>
    </location>
</feature>
<feature type="transmembrane region" description="Helical" evidence="6">
    <location>
        <begin position="241"/>
        <end position="261"/>
    </location>
</feature>
<name>A0A7G9W4N9_ALKCA</name>
<dbReference type="KEGG" id="acae:HYG86_02140"/>
<feature type="transmembrane region" description="Helical" evidence="6">
    <location>
        <begin position="152"/>
        <end position="172"/>
    </location>
</feature>
<dbReference type="PROSITE" id="PS50850">
    <property type="entry name" value="MFS"/>
    <property type="match status" value="1"/>
</dbReference>
<feature type="transmembrane region" description="Helical" evidence="6">
    <location>
        <begin position="336"/>
        <end position="360"/>
    </location>
</feature>
<feature type="transmembrane region" description="Helical" evidence="6">
    <location>
        <begin position="399"/>
        <end position="419"/>
    </location>
</feature>
<organism evidence="8 9">
    <name type="scientific">Alkalicella caledoniensis</name>
    <dbReference type="NCBI Taxonomy" id="2731377"/>
    <lineage>
        <taxon>Bacteria</taxon>
        <taxon>Bacillati</taxon>
        <taxon>Bacillota</taxon>
        <taxon>Clostridia</taxon>
        <taxon>Eubacteriales</taxon>
        <taxon>Proteinivoracaceae</taxon>
        <taxon>Alkalicella</taxon>
    </lineage>
</organism>
<comment type="subcellular location">
    <subcellularLocation>
        <location evidence="1">Cell membrane</location>
        <topology evidence="1">Multi-pass membrane protein</topology>
    </subcellularLocation>
</comment>
<dbReference type="SUPFAM" id="SSF103473">
    <property type="entry name" value="MFS general substrate transporter"/>
    <property type="match status" value="1"/>
</dbReference>
<keyword evidence="2" id="KW-0813">Transport</keyword>
<feature type="transmembrane region" description="Helical" evidence="6">
    <location>
        <begin position="192"/>
        <end position="211"/>
    </location>
</feature>
<dbReference type="InterPro" id="IPR052528">
    <property type="entry name" value="Sugar_transport-like"/>
</dbReference>
<feature type="transmembrane region" description="Helical" evidence="6">
    <location>
        <begin position="372"/>
        <end position="393"/>
    </location>
</feature>
<dbReference type="PANTHER" id="PTHR23526:SF2">
    <property type="entry name" value="MAJOR FACILITATOR SUPERFAMILY (MFS) PROFILE DOMAIN-CONTAINING PROTEIN"/>
    <property type="match status" value="1"/>
</dbReference>
<protein>
    <submittedName>
        <fullName evidence="8">MFS transporter</fullName>
    </submittedName>
</protein>
<dbReference type="PANTHER" id="PTHR23526">
    <property type="entry name" value="INTEGRAL MEMBRANE TRANSPORT PROTEIN-RELATED"/>
    <property type="match status" value="1"/>
</dbReference>
<dbReference type="Pfam" id="PF07690">
    <property type="entry name" value="MFS_1"/>
    <property type="match status" value="1"/>
</dbReference>
<proteinExistence type="predicted"/>
<evidence type="ECO:0000256" key="1">
    <source>
        <dbReference type="ARBA" id="ARBA00004651"/>
    </source>
</evidence>
<dbReference type="EMBL" id="CP058559">
    <property type="protein sequence ID" value="QNO13651.1"/>
    <property type="molecule type" value="Genomic_DNA"/>
</dbReference>
<feature type="domain" description="Major facilitator superfamily (MFS) profile" evidence="7">
    <location>
        <begin position="1"/>
        <end position="431"/>
    </location>
</feature>
<dbReference type="Proteomes" id="UP000516160">
    <property type="component" value="Chromosome"/>
</dbReference>
<evidence type="ECO:0000259" key="7">
    <source>
        <dbReference type="PROSITE" id="PS50850"/>
    </source>
</evidence>
<feature type="transmembrane region" description="Helical" evidence="6">
    <location>
        <begin position="52"/>
        <end position="72"/>
    </location>
</feature>
<keyword evidence="9" id="KW-1185">Reference proteome</keyword>
<evidence type="ECO:0000256" key="3">
    <source>
        <dbReference type="ARBA" id="ARBA00022692"/>
    </source>
</evidence>
<keyword evidence="5 6" id="KW-0472">Membrane</keyword>
<dbReference type="RefSeq" id="WP_213167319.1">
    <property type="nucleotide sequence ID" value="NZ_CP058559.1"/>
</dbReference>
<evidence type="ECO:0000256" key="6">
    <source>
        <dbReference type="SAM" id="Phobius"/>
    </source>
</evidence>
<dbReference type="Gene3D" id="1.20.1250.20">
    <property type="entry name" value="MFS general substrate transporter like domains"/>
    <property type="match status" value="2"/>
</dbReference>